<comment type="caution">
    <text evidence="2">The sequence shown here is derived from an EMBL/GenBank/DDBJ whole genome shotgun (WGS) entry which is preliminary data.</text>
</comment>
<accession>A0ABR3GIV2</accession>
<evidence type="ECO:0000313" key="2">
    <source>
        <dbReference type="EMBL" id="KAL0635864.1"/>
    </source>
</evidence>
<name>A0ABR3GIV2_9PEZI</name>
<protein>
    <recommendedName>
        <fullName evidence="4">Tetratricopeptide repeat protein 36</fullName>
    </recommendedName>
</protein>
<dbReference type="Proteomes" id="UP001447188">
    <property type="component" value="Unassembled WGS sequence"/>
</dbReference>
<evidence type="ECO:0008006" key="4">
    <source>
        <dbReference type="Google" id="ProtNLM"/>
    </source>
</evidence>
<comment type="similarity">
    <text evidence="1">Belongs to the TTC36 family.</text>
</comment>
<dbReference type="InterPro" id="IPR011990">
    <property type="entry name" value="TPR-like_helical_dom_sf"/>
</dbReference>
<gene>
    <name evidence="2" type="ORF">Q9L58_005206</name>
</gene>
<dbReference type="PANTHER" id="PTHR21405:SF0">
    <property type="entry name" value="TETRATRICOPEPTIDE REPEAT PROTEIN 36"/>
    <property type="match status" value="1"/>
</dbReference>
<reference evidence="2 3" key="1">
    <citation type="submission" date="2024-02" db="EMBL/GenBank/DDBJ databases">
        <title>Discinaceae phylogenomics.</title>
        <authorList>
            <person name="Dirks A.C."/>
            <person name="James T.Y."/>
        </authorList>
    </citation>
    <scope>NUCLEOTIDE SEQUENCE [LARGE SCALE GENOMIC DNA]</scope>
    <source>
        <strain evidence="2 3">ACD0624</strain>
    </source>
</reference>
<organism evidence="2 3">
    <name type="scientific">Discina gigas</name>
    <dbReference type="NCBI Taxonomy" id="1032678"/>
    <lineage>
        <taxon>Eukaryota</taxon>
        <taxon>Fungi</taxon>
        <taxon>Dikarya</taxon>
        <taxon>Ascomycota</taxon>
        <taxon>Pezizomycotina</taxon>
        <taxon>Pezizomycetes</taxon>
        <taxon>Pezizales</taxon>
        <taxon>Discinaceae</taxon>
        <taxon>Discina</taxon>
    </lineage>
</organism>
<dbReference type="Gene3D" id="1.25.40.10">
    <property type="entry name" value="Tetratricopeptide repeat domain"/>
    <property type="match status" value="1"/>
</dbReference>
<dbReference type="InterPro" id="IPR038906">
    <property type="entry name" value="TTC36"/>
</dbReference>
<evidence type="ECO:0000313" key="3">
    <source>
        <dbReference type="Proteomes" id="UP001447188"/>
    </source>
</evidence>
<keyword evidence="3" id="KW-1185">Reference proteome</keyword>
<evidence type="ECO:0000256" key="1">
    <source>
        <dbReference type="ARBA" id="ARBA00006995"/>
    </source>
</evidence>
<dbReference type="EMBL" id="JBBBZM010000061">
    <property type="protein sequence ID" value="KAL0635864.1"/>
    <property type="molecule type" value="Genomic_DNA"/>
</dbReference>
<dbReference type="PANTHER" id="PTHR21405">
    <property type="entry name" value="CDNA SEQUENCE BC021608"/>
    <property type="match status" value="1"/>
</dbReference>
<proteinExistence type="inferred from homology"/>
<sequence>MPTTTTTTDPISADLSTNDATVLTHLFDPESASAAASAITIDPTLPSDPHITSPTLLESLRATELRAIRLAEANDLPQARKILTDLTLSSPDYASGFNNLAQVLRMLEASPGEVLAALSRAIELAVPASSSRAGVSARQANLLAQAYTQRGALLYMLFKSGGGGDVGVGVDGEQLEMAASKDFFEGGRYGSEVGREMAVRTNPYARMCGAIVREALTRDYEGGS</sequence>